<proteinExistence type="predicted"/>
<dbReference type="EMBL" id="CM046394">
    <property type="protein sequence ID" value="KAI8546847.1"/>
    <property type="molecule type" value="Genomic_DNA"/>
</dbReference>
<sequence>MIATLNRIPSPSEPQPNPTQNTDQTKPNSAKPMEIAAPKSESKPRHNPTKRVSPAVIIDVIDDEDDDVSLIYVTPTSRNSGSSPQNAISVENYADDLDLHLGLTSSLFPPKPTRKNGCKKRRIIDLSLFPDEAEVDDGNPSSVIEIGESSYSNSEPFTFMCEICVDLKPYSEFFSIMGCSHFYCSDCMIKYIASKLQENITQIQCPYTDCKRGLLEPEHCRAILPPEVFDRWGNALCEAVILASEKFYCPYKDCSALLIDDYGASGGGGGEVIRQSECPNCKRMFCVQCKVPWHSEFECAEFQELNKDERGREDMMLMHLAKKKKWMRCPKCKFYVEKSEGCMYMKCRRRSWRRRTDSSDWRSDWRLRIDSRTAPLENPVVSSRAGVVDLGFVGLANLRLGFEEIEIQFVDDFGLS</sequence>
<reference evidence="1" key="1">
    <citation type="submission" date="2022-02" db="EMBL/GenBank/DDBJ databases">
        <title>Plant Genome Project.</title>
        <authorList>
            <person name="Zhang R.-G."/>
        </authorList>
    </citation>
    <scope>NUCLEOTIDE SEQUENCE</scope>
    <source>
        <strain evidence="1">AT1</strain>
    </source>
</reference>
<comment type="caution">
    <text evidence="1">The sequence shown here is derived from an EMBL/GenBank/DDBJ whole genome shotgun (WGS) entry which is preliminary data.</text>
</comment>
<organism evidence="1 2">
    <name type="scientific">Rhododendron molle</name>
    <name type="common">Chinese azalea</name>
    <name type="synonym">Azalea mollis</name>
    <dbReference type="NCBI Taxonomy" id="49168"/>
    <lineage>
        <taxon>Eukaryota</taxon>
        <taxon>Viridiplantae</taxon>
        <taxon>Streptophyta</taxon>
        <taxon>Embryophyta</taxon>
        <taxon>Tracheophyta</taxon>
        <taxon>Spermatophyta</taxon>
        <taxon>Magnoliopsida</taxon>
        <taxon>eudicotyledons</taxon>
        <taxon>Gunneridae</taxon>
        <taxon>Pentapetalae</taxon>
        <taxon>asterids</taxon>
        <taxon>Ericales</taxon>
        <taxon>Ericaceae</taxon>
        <taxon>Ericoideae</taxon>
        <taxon>Rhodoreae</taxon>
        <taxon>Rhododendron</taxon>
    </lineage>
</organism>
<keyword evidence="2" id="KW-1185">Reference proteome</keyword>
<evidence type="ECO:0000313" key="1">
    <source>
        <dbReference type="EMBL" id="KAI8546847.1"/>
    </source>
</evidence>
<dbReference type="Proteomes" id="UP001062846">
    <property type="component" value="Chromosome 7"/>
</dbReference>
<gene>
    <name evidence="1" type="ORF">RHMOL_Rhmol07G0151400</name>
</gene>
<accession>A0ACC0N0K0</accession>
<name>A0ACC0N0K0_RHOML</name>
<evidence type="ECO:0000313" key="2">
    <source>
        <dbReference type="Proteomes" id="UP001062846"/>
    </source>
</evidence>
<protein>
    <submittedName>
        <fullName evidence="1">Uncharacterized protein</fullName>
    </submittedName>
</protein>